<evidence type="ECO:0000256" key="1">
    <source>
        <dbReference type="ARBA" id="ARBA00007355"/>
    </source>
</evidence>
<dbReference type="GO" id="GO:0005739">
    <property type="term" value="C:mitochondrion"/>
    <property type="evidence" value="ECO:0007669"/>
    <property type="project" value="TreeGrafter"/>
</dbReference>
<dbReference type="PANTHER" id="PTHR32470">
    <property type="entry name" value="ADH DEHYDROGENASE [UBIQUINONE] 1 ALPHA SUBCOMPLEX ASSEMBLY FACTOR 2"/>
    <property type="match status" value="1"/>
</dbReference>
<organism evidence="3 4">
    <name type="scientific">Conoideocrella luteorostrata</name>
    <dbReference type="NCBI Taxonomy" id="1105319"/>
    <lineage>
        <taxon>Eukaryota</taxon>
        <taxon>Fungi</taxon>
        <taxon>Dikarya</taxon>
        <taxon>Ascomycota</taxon>
        <taxon>Pezizomycotina</taxon>
        <taxon>Sordariomycetes</taxon>
        <taxon>Hypocreomycetidae</taxon>
        <taxon>Hypocreales</taxon>
        <taxon>Clavicipitaceae</taxon>
        <taxon>Conoideocrella</taxon>
    </lineage>
</organism>
<dbReference type="EMBL" id="JASWJB010000180">
    <property type="protein sequence ID" value="KAK2594109.1"/>
    <property type="molecule type" value="Genomic_DNA"/>
</dbReference>
<accession>A0AAJ0CM18</accession>
<proteinExistence type="inferred from homology"/>
<dbReference type="PANTHER" id="PTHR32470:SF2">
    <property type="entry name" value="NADH DEHYDROGENASE [UBIQUINONE] 1 ALPHA SUBCOMPLEX ASSEMBLY FACTOR 2"/>
    <property type="match status" value="1"/>
</dbReference>
<feature type="region of interest" description="Disordered" evidence="2">
    <location>
        <begin position="128"/>
        <end position="202"/>
    </location>
</feature>
<comment type="caution">
    <text evidence="3">The sequence shown here is derived from an EMBL/GenBank/DDBJ whole genome shotgun (WGS) entry which is preliminary data.</text>
</comment>
<feature type="compositionally biased region" description="Basic and acidic residues" evidence="2">
    <location>
        <begin position="173"/>
        <end position="183"/>
    </location>
</feature>
<evidence type="ECO:0000313" key="4">
    <source>
        <dbReference type="Proteomes" id="UP001251528"/>
    </source>
</evidence>
<sequence>MSTRGISPLAHAWYRWKALRLPWRKRFFIGYDLQGNTYWEFRLTSNETRWRRIVSYPRSAHYSSVRVSPLWHQWLRHTRVEPPSLDEQRGDIARQERMKYLAQEADARWEAKPKVMEDAVARSAPALTGEATHTHDQDRRSQTPHAGQTEKMSSEKQRGGQKQKQNQQQQQKAEADDPWDKANGRGPSENWQPTTWNPTAKG</sequence>
<evidence type="ECO:0008006" key="5">
    <source>
        <dbReference type="Google" id="ProtNLM"/>
    </source>
</evidence>
<dbReference type="AlphaFoldDB" id="A0AAJ0CM18"/>
<dbReference type="InterPro" id="IPR007763">
    <property type="entry name" value="NDUFA12"/>
</dbReference>
<dbReference type="Proteomes" id="UP001251528">
    <property type="component" value="Unassembled WGS sequence"/>
</dbReference>
<feature type="compositionally biased region" description="Polar residues" evidence="2">
    <location>
        <begin position="189"/>
        <end position="202"/>
    </location>
</feature>
<keyword evidence="4" id="KW-1185">Reference proteome</keyword>
<feature type="compositionally biased region" description="Low complexity" evidence="2">
    <location>
        <begin position="160"/>
        <end position="172"/>
    </location>
</feature>
<protein>
    <recommendedName>
        <fullName evidence="5">NADH dehydrogenase [ubiquinone] 1 alpha subcomplex subunit</fullName>
    </recommendedName>
</protein>
<reference evidence="3" key="1">
    <citation type="submission" date="2023-06" db="EMBL/GenBank/DDBJ databases">
        <title>Conoideocrella luteorostrata (Hypocreales: Clavicipitaceae), a potential biocontrol fungus for elongate hemlock scale in United States Christmas tree production areas.</title>
        <authorList>
            <person name="Barrett H."/>
            <person name="Lovett B."/>
            <person name="Macias A.M."/>
            <person name="Stajich J.E."/>
            <person name="Kasson M.T."/>
        </authorList>
    </citation>
    <scope>NUCLEOTIDE SEQUENCE</scope>
    <source>
        <strain evidence="3">ARSEF 14590</strain>
    </source>
</reference>
<comment type="similarity">
    <text evidence="1">Belongs to the complex I NDUFA12 subunit family.</text>
</comment>
<feature type="compositionally biased region" description="Basic and acidic residues" evidence="2">
    <location>
        <begin position="132"/>
        <end position="141"/>
    </location>
</feature>
<name>A0AAJ0CM18_9HYPO</name>
<dbReference type="InterPro" id="IPR052618">
    <property type="entry name" value="ComplexI_NDUFA12"/>
</dbReference>
<dbReference type="GO" id="GO:0045271">
    <property type="term" value="C:respiratory chain complex I"/>
    <property type="evidence" value="ECO:0007669"/>
    <property type="project" value="InterPro"/>
</dbReference>
<dbReference type="GO" id="GO:0032981">
    <property type="term" value="P:mitochondrial respiratory chain complex I assembly"/>
    <property type="evidence" value="ECO:0007669"/>
    <property type="project" value="TreeGrafter"/>
</dbReference>
<evidence type="ECO:0000256" key="2">
    <source>
        <dbReference type="SAM" id="MobiDB-lite"/>
    </source>
</evidence>
<gene>
    <name evidence="3" type="ORF">QQS21_008164</name>
</gene>
<dbReference type="Pfam" id="PF05071">
    <property type="entry name" value="NDUFA12"/>
    <property type="match status" value="1"/>
</dbReference>
<evidence type="ECO:0000313" key="3">
    <source>
        <dbReference type="EMBL" id="KAK2594109.1"/>
    </source>
</evidence>